<organism evidence="9 10">
    <name type="scientific">Dechloromonas denitrificans</name>
    <dbReference type="NCBI Taxonomy" id="281362"/>
    <lineage>
        <taxon>Bacteria</taxon>
        <taxon>Pseudomonadati</taxon>
        <taxon>Pseudomonadota</taxon>
        <taxon>Betaproteobacteria</taxon>
        <taxon>Rhodocyclales</taxon>
        <taxon>Azonexaceae</taxon>
        <taxon>Dechloromonas</taxon>
    </lineage>
</organism>
<dbReference type="STRING" id="281362.AT959_08475"/>
<feature type="domain" description="Cation efflux protein transmembrane" evidence="8">
    <location>
        <begin position="28"/>
        <end position="240"/>
    </location>
</feature>
<feature type="transmembrane region" description="Helical" evidence="7">
    <location>
        <begin position="124"/>
        <end position="147"/>
    </location>
</feature>
<dbReference type="GO" id="GO:0016020">
    <property type="term" value="C:membrane"/>
    <property type="evidence" value="ECO:0007669"/>
    <property type="project" value="UniProtKB-SubCell"/>
</dbReference>
<feature type="transmembrane region" description="Helical" evidence="7">
    <location>
        <begin position="183"/>
        <end position="208"/>
    </location>
</feature>
<dbReference type="GO" id="GO:0006882">
    <property type="term" value="P:intracellular zinc ion homeostasis"/>
    <property type="evidence" value="ECO:0007669"/>
    <property type="project" value="InterPro"/>
</dbReference>
<dbReference type="SUPFAM" id="SSF161111">
    <property type="entry name" value="Cation efflux protein transmembrane domain-like"/>
    <property type="match status" value="1"/>
</dbReference>
<dbReference type="InterPro" id="IPR058533">
    <property type="entry name" value="Cation_efflux_TM"/>
</dbReference>
<evidence type="ECO:0000256" key="6">
    <source>
        <dbReference type="ARBA" id="ARBA00023136"/>
    </source>
</evidence>
<accession>A0A133XIK6</accession>
<sequence length="328" mass="35759">MKHDLSRWLHNHQFSAGNPAAERGTRLVMWITVATMLVEIVAGWWYNSMALLADGWHMSSHALAIGLAAFAYGAARKYAADPSFAFGTWKIEILASYTSAIALLGVAGMMVVGSLERLWSPQTIHYPEAIAVAVLGLAVNLACALILGHSHEGHGHDHGHAHHHHDHDHEHAHAHEDLNLKAAYIHVITDAATSVLAIVALLGGWFYGWAWLDPAMGLVGAVLVALWAKNLLLQSGRVLLDREMDHPVVEEIREVIAQLPAAGQTELTDLHVWRVGGGAYACALSVLTHDEGLQPLDIRQQLAIHEEIVHATIEIHRCDTCSDIPPEA</sequence>
<dbReference type="Pfam" id="PF01545">
    <property type="entry name" value="Cation_efflux"/>
    <property type="match status" value="1"/>
</dbReference>
<keyword evidence="5" id="KW-0406">Ion transport</keyword>
<dbReference type="Gene3D" id="1.20.1510.10">
    <property type="entry name" value="Cation efflux protein transmembrane domain"/>
    <property type="match status" value="1"/>
</dbReference>
<evidence type="ECO:0000256" key="2">
    <source>
        <dbReference type="ARBA" id="ARBA00022448"/>
    </source>
</evidence>
<dbReference type="InterPro" id="IPR045316">
    <property type="entry name" value="Msc2-like"/>
</dbReference>
<dbReference type="PANTHER" id="PTHR45755">
    <property type="match status" value="1"/>
</dbReference>
<evidence type="ECO:0000256" key="4">
    <source>
        <dbReference type="ARBA" id="ARBA00022989"/>
    </source>
</evidence>
<evidence type="ECO:0000256" key="1">
    <source>
        <dbReference type="ARBA" id="ARBA00004141"/>
    </source>
</evidence>
<feature type="transmembrane region" description="Helical" evidence="7">
    <location>
        <begin position="27"/>
        <end position="46"/>
    </location>
</feature>
<dbReference type="AlphaFoldDB" id="A0A133XIK6"/>
<comment type="subcellular location">
    <subcellularLocation>
        <location evidence="1">Membrane</location>
        <topology evidence="1">Multi-pass membrane protein</topology>
    </subcellularLocation>
</comment>
<reference evidence="9 10" key="1">
    <citation type="submission" date="2015-12" db="EMBL/GenBank/DDBJ databases">
        <title>Nitrous oxide reduction kinetics distinguish bacteria harboring typical versus atypical NosZ.</title>
        <authorList>
            <person name="Yoon S."/>
            <person name="Nissen S."/>
            <person name="Park D."/>
            <person name="Sanford R.A."/>
            <person name="Loeffler F.E."/>
        </authorList>
    </citation>
    <scope>NUCLEOTIDE SEQUENCE [LARGE SCALE GENOMIC DNA]</scope>
    <source>
        <strain evidence="9 10">ATCC BAA-841</strain>
    </source>
</reference>
<dbReference type="InterPro" id="IPR002524">
    <property type="entry name" value="Cation_efflux"/>
</dbReference>
<evidence type="ECO:0000313" key="9">
    <source>
        <dbReference type="EMBL" id="KXB30758.1"/>
    </source>
</evidence>
<feature type="transmembrane region" description="Helical" evidence="7">
    <location>
        <begin position="214"/>
        <end position="232"/>
    </location>
</feature>
<gene>
    <name evidence="9" type="ORF">AT959_08475</name>
</gene>
<comment type="caution">
    <text evidence="9">The sequence shown here is derived from an EMBL/GenBank/DDBJ whole genome shotgun (WGS) entry which is preliminary data.</text>
</comment>
<evidence type="ECO:0000256" key="3">
    <source>
        <dbReference type="ARBA" id="ARBA00022692"/>
    </source>
</evidence>
<evidence type="ECO:0000256" key="5">
    <source>
        <dbReference type="ARBA" id="ARBA00023065"/>
    </source>
</evidence>
<evidence type="ECO:0000259" key="8">
    <source>
        <dbReference type="Pfam" id="PF01545"/>
    </source>
</evidence>
<dbReference type="Proteomes" id="UP000070186">
    <property type="component" value="Unassembled WGS sequence"/>
</dbReference>
<keyword evidence="3 7" id="KW-0812">Transmembrane</keyword>
<evidence type="ECO:0000313" key="10">
    <source>
        <dbReference type="Proteomes" id="UP000070186"/>
    </source>
</evidence>
<feature type="transmembrane region" description="Helical" evidence="7">
    <location>
        <begin position="91"/>
        <end position="112"/>
    </location>
</feature>
<dbReference type="NCBIfam" id="TIGR01297">
    <property type="entry name" value="CDF"/>
    <property type="match status" value="1"/>
</dbReference>
<keyword evidence="2" id="KW-0813">Transport</keyword>
<keyword evidence="6 7" id="KW-0472">Membrane</keyword>
<name>A0A133XIK6_9RHOO</name>
<dbReference type="NCBIfam" id="NF033827">
    <property type="entry name" value="CDF_efflux_DmeF"/>
    <property type="match status" value="1"/>
</dbReference>
<dbReference type="RefSeq" id="WP_066882558.1">
    <property type="nucleotide sequence ID" value="NZ_LODL01000019.1"/>
</dbReference>
<keyword evidence="10" id="KW-1185">Reference proteome</keyword>
<dbReference type="PANTHER" id="PTHR45755:SF4">
    <property type="entry name" value="ZINC TRANSPORTER 7"/>
    <property type="match status" value="1"/>
</dbReference>
<dbReference type="InterPro" id="IPR027469">
    <property type="entry name" value="Cation_efflux_TMD_sf"/>
</dbReference>
<evidence type="ECO:0000256" key="7">
    <source>
        <dbReference type="SAM" id="Phobius"/>
    </source>
</evidence>
<keyword evidence="4 7" id="KW-1133">Transmembrane helix</keyword>
<dbReference type="GO" id="GO:0005385">
    <property type="term" value="F:zinc ion transmembrane transporter activity"/>
    <property type="evidence" value="ECO:0007669"/>
    <property type="project" value="InterPro"/>
</dbReference>
<dbReference type="EMBL" id="LODL01000019">
    <property type="protein sequence ID" value="KXB30758.1"/>
    <property type="molecule type" value="Genomic_DNA"/>
</dbReference>
<protein>
    <submittedName>
        <fullName evidence="9">Cobalt transporter</fullName>
    </submittedName>
</protein>
<proteinExistence type="predicted"/>
<feature type="transmembrane region" description="Helical" evidence="7">
    <location>
        <begin position="58"/>
        <end position="79"/>
    </location>
</feature>